<dbReference type="GO" id="GO:0005634">
    <property type="term" value="C:nucleus"/>
    <property type="evidence" value="ECO:0007669"/>
    <property type="project" value="UniProtKB-SubCell"/>
</dbReference>
<evidence type="ECO:0000256" key="4">
    <source>
        <dbReference type="RuleBase" id="RU004020"/>
    </source>
</evidence>
<proteinExistence type="inferred from homology"/>
<feature type="region of interest" description="Disordered" evidence="6">
    <location>
        <begin position="110"/>
        <end position="137"/>
    </location>
</feature>
<dbReference type="Pfam" id="PF00447">
    <property type="entry name" value="HSF_DNA-bind"/>
    <property type="match status" value="1"/>
</dbReference>
<sequence length="538" mass="59679">MKSPSPETLRQLSSKPTQRTQPLTEKAAQLLGSWQHSVTQRRREPPVRRFFIPLSSPTSPRKTSVVSPANITLRLTIAAFLSVPPDIYHASNGKISRSQDYHLSSGQTRRLRPQHGQQIGGCLSDRPQKSGRGAHFSTESEDGLTFIVKNPTLFETTIIPQFFKHNKFSSFVRQLNFYGFRKIKYSDSLRIDPKVEAQTAHYWRFKHEKFQRGRQDLLVEIKRSAGNNVPINGTVAASAAPHASFVVPSPVASGASVKQVRNQTEKPEEVTHLKSEVQELKQRIASMTKNIDELTNMVKNISVKEEETSAATETEVFVPGQKRKKIEAGKDDTPMPDWNTSSLSDPFPALLSEVPLPDLAPSSEVTSLPSSSISDEAFVDDLFQVFANEDDGELLSMSSLEDVSPSVVTSSNPNKPDPHLMKRIEDSLSTIPKDMHEMVADRLIDAISNTKPIAKSATGLFSDYPRVSDGANMVDDCRSEIRNENYDSASTHPISLPVAVATLRTILAEYGVSIECHRQCKNEEGRLTKSLPVVPMHA</sequence>
<protein>
    <recommendedName>
        <fullName evidence="7">HSF-type DNA-binding domain-containing protein</fullName>
    </recommendedName>
</protein>
<dbReference type="AlphaFoldDB" id="A0ABD3QSK6"/>
<comment type="similarity">
    <text evidence="4">Belongs to the HSF family.</text>
</comment>
<organism evidence="8 9">
    <name type="scientific">Cyclotella cryptica</name>
    <dbReference type="NCBI Taxonomy" id="29204"/>
    <lineage>
        <taxon>Eukaryota</taxon>
        <taxon>Sar</taxon>
        <taxon>Stramenopiles</taxon>
        <taxon>Ochrophyta</taxon>
        <taxon>Bacillariophyta</taxon>
        <taxon>Coscinodiscophyceae</taxon>
        <taxon>Thalassiosirophycidae</taxon>
        <taxon>Stephanodiscales</taxon>
        <taxon>Stephanodiscaceae</taxon>
        <taxon>Cyclotella</taxon>
    </lineage>
</organism>
<dbReference type="Gene3D" id="1.10.10.10">
    <property type="entry name" value="Winged helix-like DNA-binding domain superfamily/Winged helix DNA-binding domain"/>
    <property type="match status" value="1"/>
</dbReference>
<dbReference type="SUPFAM" id="SSF46785">
    <property type="entry name" value="Winged helix' DNA-binding domain"/>
    <property type="match status" value="1"/>
</dbReference>
<evidence type="ECO:0000259" key="7">
    <source>
        <dbReference type="SMART" id="SM00415"/>
    </source>
</evidence>
<feature type="coiled-coil region" evidence="5">
    <location>
        <begin position="270"/>
        <end position="304"/>
    </location>
</feature>
<comment type="caution">
    <text evidence="8">The sequence shown here is derived from an EMBL/GenBank/DDBJ whole genome shotgun (WGS) entry which is preliminary data.</text>
</comment>
<accession>A0ABD3QSK6</accession>
<dbReference type="PANTHER" id="PTHR10015">
    <property type="entry name" value="HEAT SHOCK TRANSCRIPTION FACTOR"/>
    <property type="match status" value="1"/>
</dbReference>
<dbReference type="InterPro" id="IPR036388">
    <property type="entry name" value="WH-like_DNA-bd_sf"/>
</dbReference>
<dbReference type="GO" id="GO:0003677">
    <property type="term" value="F:DNA binding"/>
    <property type="evidence" value="ECO:0007669"/>
    <property type="project" value="UniProtKB-KW"/>
</dbReference>
<dbReference type="SMART" id="SM00415">
    <property type="entry name" value="HSF"/>
    <property type="match status" value="1"/>
</dbReference>
<evidence type="ECO:0000313" key="9">
    <source>
        <dbReference type="Proteomes" id="UP001516023"/>
    </source>
</evidence>
<name>A0ABD3QSK6_9STRA</name>
<evidence type="ECO:0000256" key="1">
    <source>
        <dbReference type="ARBA" id="ARBA00004123"/>
    </source>
</evidence>
<evidence type="ECO:0000256" key="3">
    <source>
        <dbReference type="ARBA" id="ARBA00023242"/>
    </source>
</evidence>
<dbReference type="InterPro" id="IPR000232">
    <property type="entry name" value="HSF_DNA-bd"/>
</dbReference>
<reference evidence="8 9" key="1">
    <citation type="journal article" date="2020" name="G3 (Bethesda)">
        <title>Improved Reference Genome for Cyclotella cryptica CCMP332, a Model for Cell Wall Morphogenesis, Salinity Adaptation, and Lipid Production in Diatoms (Bacillariophyta).</title>
        <authorList>
            <person name="Roberts W.R."/>
            <person name="Downey K.M."/>
            <person name="Ruck E.C."/>
            <person name="Traller J.C."/>
            <person name="Alverson A.J."/>
        </authorList>
    </citation>
    <scope>NUCLEOTIDE SEQUENCE [LARGE SCALE GENOMIC DNA]</scope>
    <source>
        <strain evidence="8 9">CCMP332</strain>
    </source>
</reference>
<dbReference type="PANTHER" id="PTHR10015:SF206">
    <property type="entry name" value="HSF-TYPE DNA-BINDING DOMAIN-CONTAINING PROTEIN"/>
    <property type="match status" value="1"/>
</dbReference>
<keyword evidence="2" id="KW-0238">DNA-binding</keyword>
<dbReference type="EMBL" id="JABMIG020000014">
    <property type="protein sequence ID" value="KAL3803412.1"/>
    <property type="molecule type" value="Genomic_DNA"/>
</dbReference>
<dbReference type="PRINTS" id="PR00056">
    <property type="entry name" value="HSFDOMAIN"/>
</dbReference>
<keyword evidence="5" id="KW-0175">Coiled coil</keyword>
<feature type="region of interest" description="Disordered" evidence="6">
    <location>
        <begin position="1"/>
        <end position="22"/>
    </location>
</feature>
<evidence type="ECO:0000313" key="8">
    <source>
        <dbReference type="EMBL" id="KAL3803412.1"/>
    </source>
</evidence>
<gene>
    <name evidence="8" type="ORF">HJC23_009376</name>
</gene>
<comment type="subcellular location">
    <subcellularLocation>
        <location evidence="1">Nucleus</location>
    </subcellularLocation>
</comment>
<dbReference type="InterPro" id="IPR036390">
    <property type="entry name" value="WH_DNA-bd_sf"/>
</dbReference>
<evidence type="ECO:0000256" key="5">
    <source>
        <dbReference type="SAM" id="Coils"/>
    </source>
</evidence>
<evidence type="ECO:0000256" key="6">
    <source>
        <dbReference type="SAM" id="MobiDB-lite"/>
    </source>
</evidence>
<feature type="domain" description="HSF-type DNA-binding" evidence="7">
    <location>
        <begin position="131"/>
        <end position="224"/>
    </location>
</feature>
<keyword evidence="3" id="KW-0539">Nucleus</keyword>
<evidence type="ECO:0000256" key="2">
    <source>
        <dbReference type="ARBA" id="ARBA00023125"/>
    </source>
</evidence>
<keyword evidence="9" id="KW-1185">Reference proteome</keyword>
<dbReference type="Proteomes" id="UP001516023">
    <property type="component" value="Unassembled WGS sequence"/>
</dbReference>